<feature type="transmembrane region" description="Helical" evidence="6">
    <location>
        <begin position="220"/>
        <end position="244"/>
    </location>
</feature>
<feature type="transmembrane region" description="Helical" evidence="6">
    <location>
        <begin position="151"/>
        <end position="170"/>
    </location>
</feature>
<keyword evidence="4 6" id="KW-1133">Transmembrane helix</keyword>
<dbReference type="Proteomes" id="UP000324585">
    <property type="component" value="Unassembled WGS sequence"/>
</dbReference>
<organism evidence="8 9">
    <name type="scientific">Porphyridium purpureum</name>
    <name type="common">Red alga</name>
    <name type="synonym">Porphyridium cruentum</name>
    <dbReference type="NCBI Taxonomy" id="35688"/>
    <lineage>
        <taxon>Eukaryota</taxon>
        <taxon>Rhodophyta</taxon>
        <taxon>Bangiophyceae</taxon>
        <taxon>Porphyridiales</taxon>
        <taxon>Porphyridiaceae</taxon>
        <taxon>Porphyridium</taxon>
    </lineage>
</organism>
<dbReference type="OMA" id="HERATRW"/>
<feature type="transmembrane region" description="Helical" evidence="6">
    <location>
        <begin position="279"/>
        <end position="301"/>
    </location>
</feature>
<comment type="subcellular location">
    <subcellularLocation>
        <location evidence="1">Cell membrane</location>
        <topology evidence="1">Multi-pass membrane protein</topology>
    </subcellularLocation>
</comment>
<dbReference type="Pfam" id="PF09335">
    <property type="entry name" value="VTT_dom"/>
    <property type="match status" value="1"/>
</dbReference>
<dbReference type="InterPro" id="IPR032816">
    <property type="entry name" value="VTT_dom"/>
</dbReference>
<proteinExistence type="predicted"/>
<feature type="transmembrane region" description="Helical" evidence="6">
    <location>
        <begin position="190"/>
        <end position="208"/>
    </location>
</feature>
<dbReference type="PANTHER" id="PTHR12677">
    <property type="entry name" value="GOLGI APPARATUS MEMBRANE PROTEIN TVP38-RELATED"/>
    <property type="match status" value="1"/>
</dbReference>
<evidence type="ECO:0000256" key="6">
    <source>
        <dbReference type="SAM" id="Phobius"/>
    </source>
</evidence>
<evidence type="ECO:0000256" key="4">
    <source>
        <dbReference type="ARBA" id="ARBA00022989"/>
    </source>
</evidence>
<accession>A0A5J4Z188</accession>
<sequence>MGADVQVQRHAGGVKYVEMRGLLDWAAGGDGAQDLSCAMEARAEGDAAFLGGSGRKVAAAAGGAAPGMKAGLTPEAETMADVQQIEFGSDLMLNTGVANGAAVNASAAEARRAQELVPIVVNQAAPLDPETPRQRRHWFSEMRSALFANRLLVLVATLLLVEPLVVVVMFKSLSVEQLQHGVAWLTSLHPLYGMGLYLVAFAVLVVLGTPSSPLTIASGFLFGTIHGLIVAMLGSAAAASASFLGSRYFGSHDAIRAWVERSFSPQRVRAFDLSIYRDAFRFVFFVRLSPAFPFGLSNYMFAVTSVPYMTFLFASMLGILPGTIILAVTGSLADDVFFSDSAAATNPFWSGVRTVLIVVGLLSSVLVISIISQATEKDVEESLDELEEPA</sequence>
<keyword evidence="2" id="KW-1003">Cell membrane</keyword>
<dbReference type="EMBL" id="VRMN01000001">
    <property type="protein sequence ID" value="KAA8497659.1"/>
    <property type="molecule type" value="Genomic_DNA"/>
</dbReference>
<dbReference type="PANTHER" id="PTHR12677:SF59">
    <property type="entry name" value="GOLGI APPARATUS MEMBRANE PROTEIN TVP38-RELATED"/>
    <property type="match status" value="1"/>
</dbReference>
<evidence type="ECO:0000256" key="5">
    <source>
        <dbReference type="ARBA" id="ARBA00023136"/>
    </source>
</evidence>
<evidence type="ECO:0000259" key="7">
    <source>
        <dbReference type="Pfam" id="PF09335"/>
    </source>
</evidence>
<evidence type="ECO:0000313" key="9">
    <source>
        <dbReference type="Proteomes" id="UP000324585"/>
    </source>
</evidence>
<gene>
    <name evidence="8" type="ORF">FVE85_5244</name>
</gene>
<name>A0A5J4Z188_PORPP</name>
<evidence type="ECO:0000256" key="3">
    <source>
        <dbReference type="ARBA" id="ARBA00022692"/>
    </source>
</evidence>
<feature type="transmembrane region" description="Helical" evidence="6">
    <location>
        <begin position="348"/>
        <end position="371"/>
    </location>
</feature>
<evidence type="ECO:0000256" key="2">
    <source>
        <dbReference type="ARBA" id="ARBA00022475"/>
    </source>
</evidence>
<dbReference type="InterPro" id="IPR015414">
    <property type="entry name" value="TMEM64"/>
</dbReference>
<evidence type="ECO:0000313" key="8">
    <source>
        <dbReference type="EMBL" id="KAA8497659.1"/>
    </source>
</evidence>
<dbReference type="GO" id="GO:0005886">
    <property type="term" value="C:plasma membrane"/>
    <property type="evidence" value="ECO:0007669"/>
    <property type="project" value="UniProtKB-SubCell"/>
</dbReference>
<keyword evidence="3 6" id="KW-0812">Transmembrane</keyword>
<dbReference type="OrthoDB" id="166803at2759"/>
<feature type="domain" description="VTT" evidence="7">
    <location>
        <begin position="210"/>
        <end position="331"/>
    </location>
</feature>
<comment type="caution">
    <text evidence="8">The sequence shown here is derived from an EMBL/GenBank/DDBJ whole genome shotgun (WGS) entry which is preliminary data.</text>
</comment>
<protein>
    <submittedName>
        <fullName evidence="8">TVP38/TMEM64 family membrane protein</fullName>
    </submittedName>
</protein>
<dbReference type="AlphaFoldDB" id="A0A5J4Z188"/>
<keyword evidence="5 6" id="KW-0472">Membrane</keyword>
<evidence type="ECO:0000256" key="1">
    <source>
        <dbReference type="ARBA" id="ARBA00004651"/>
    </source>
</evidence>
<feature type="transmembrane region" description="Helical" evidence="6">
    <location>
        <begin position="308"/>
        <end position="328"/>
    </location>
</feature>
<reference evidence="9" key="1">
    <citation type="journal article" date="2019" name="Nat. Commun.">
        <title>Expansion of phycobilisome linker gene families in mesophilic red algae.</title>
        <authorList>
            <person name="Lee J."/>
            <person name="Kim D."/>
            <person name="Bhattacharya D."/>
            <person name="Yoon H.S."/>
        </authorList>
    </citation>
    <scope>NUCLEOTIDE SEQUENCE [LARGE SCALE GENOMIC DNA]</scope>
    <source>
        <strain evidence="9">CCMP 1328</strain>
    </source>
</reference>
<keyword evidence="9" id="KW-1185">Reference proteome</keyword>